<name>A0A423MLA8_PSEFL</name>
<organism evidence="1 2">
    <name type="scientific">Pseudomonas fluorescens</name>
    <dbReference type="NCBI Taxonomy" id="294"/>
    <lineage>
        <taxon>Bacteria</taxon>
        <taxon>Pseudomonadati</taxon>
        <taxon>Pseudomonadota</taxon>
        <taxon>Gammaproteobacteria</taxon>
        <taxon>Pseudomonadales</taxon>
        <taxon>Pseudomonadaceae</taxon>
        <taxon>Pseudomonas</taxon>
    </lineage>
</organism>
<dbReference type="Proteomes" id="UP000285378">
    <property type="component" value="Unassembled WGS sequence"/>
</dbReference>
<dbReference type="RefSeq" id="WP_123448973.1">
    <property type="nucleotide sequence ID" value="NZ_MOBX01000003.1"/>
</dbReference>
<sequence>MDYFQFEIKIMPLLKGYTVTSSKFAGGDFGDLERVELEGFGKLATVEFWSEGWTGFDIYDCTCDEQVMNILVSPEEGELISNVIEEFVGKLNGKAQ</sequence>
<evidence type="ECO:0000313" key="1">
    <source>
        <dbReference type="EMBL" id="RON85351.1"/>
    </source>
</evidence>
<protein>
    <submittedName>
        <fullName evidence="1">Uncharacterized protein</fullName>
    </submittedName>
</protein>
<accession>A0A423MLA8</accession>
<evidence type="ECO:0000313" key="2">
    <source>
        <dbReference type="Proteomes" id="UP000285378"/>
    </source>
</evidence>
<proteinExistence type="predicted"/>
<gene>
    <name evidence="1" type="ORF">BK670_05480</name>
</gene>
<dbReference type="OrthoDB" id="885718at2"/>
<dbReference type="EMBL" id="MOBX01000003">
    <property type="protein sequence ID" value="RON85351.1"/>
    <property type="molecule type" value="Genomic_DNA"/>
</dbReference>
<dbReference type="AlphaFoldDB" id="A0A423MLA8"/>
<comment type="caution">
    <text evidence="1">The sequence shown here is derived from an EMBL/GenBank/DDBJ whole genome shotgun (WGS) entry which is preliminary data.</text>
</comment>
<reference evidence="1 2" key="1">
    <citation type="submission" date="2016-10" db="EMBL/GenBank/DDBJ databases">
        <title>Comparative genome analysis of multiple Pseudomonas spp. focuses on biocontrol and plant growth promoting traits.</title>
        <authorList>
            <person name="Tao X.-Y."/>
            <person name="Taylor C.G."/>
        </authorList>
    </citation>
    <scope>NUCLEOTIDE SEQUENCE [LARGE SCALE GENOMIC DNA]</scope>
    <source>
        <strain evidence="1 2">28B5</strain>
    </source>
</reference>